<dbReference type="Proteomes" id="UP001055172">
    <property type="component" value="Unassembled WGS sequence"/>
</dbReference>
<reference evidence="1 2" key="1">
    <citation type="submission" date="2021-07" db="EMBL/GenBank/DDBJ databases">
        <title>Genome data of Colletotrichum spaethianum.</title>
        <authorList>
            <person name="Utami Y.D."/>
            <person name="Hiruma K."/>
        </authorList>
    </citation>
    <scope>NUCLEOTIDE SEQUENCE [LARGE SCALE GENOMIC DNA]</scope>
    <source>
        <strain evidence="1 2">MAFF 242679</strain>
    </source>
</reference>
<comment type="caution">
    <text evidence="1">The sequence shown here is derived from an EMBL/GenBank/DDBJ whole genome shotgun (WGS) entry which is preliminary data.</text>
</comment>
<proteinExistence type="predicted"/>
<dbReference type="EMBL" id="BPPX01000056">
    <property type="protein sequence ID" value="GJC90583.1"/>
    <property type="molecule type" value="Genomic_DNA"/>
</dbReference>
<dbReference type="AlphaFoldDB" id="A0AA37M0M6"/>
<organism evidence="1 2">
    <name type="scientific">Colletotrichum liriopes</name>
    <dbReference type="NCBI Taxonomy" id="708192"/>
    <lineage>
        <taxon>Eukaryota</taxon>
        <taxon>Fungi</taxon>
        <taxon>Dikarya</taxon>
        <taxon>Ascomycota</taxon>
        <taxon>Pezizomycotina</taxon>
        <taxon>Sordariomycetes</taxon>
        <taxon>Hypocreomycetidae</taxon>
        <taxon>Glomerellales</taxon>
        <taxon>Glomerellaceae</taxon>
        <taxon>Colletotrichum</taxon>
        <taxon>Colletotrichum spaethianum species complex</taxon>
    </lineage>
</organism>
<name>A0AA37M0M6_9PEZI</name>
<sequence>MVPATGGQIQEAGSHVRVTDEAMAAFAKEVGAQMWTLPEITQEPTTADLDIAAHRLVEVITSAAQIVNSMVDARLHGS</sequence>
<accession>A0AA37M0M6</accession>
<protein>
    <submittedName>
        <fullName evidence="1">Uncharacterized protein</fullName>
    </submittedName>
</protein>
<evidence type="ECO:0000313" key="2">
    <source>
        <dbReference type="Proteomes" id="UP001055172"/>
    </source>
</evidence>
<gene>
    <name evidence="1" type="ORF">ColLi_13421</name>
</gene>
<keyword evidence="2" id="KW-1185">Reference proteome</keyword>
<evidence type="ECO:0000313" key="1">
    <source>
        <dbReference type="EMBL" id="GJC90583.1"/>
    </source>
</evidence>